<dbReference type="InterPro" id="IPR046883">
    <property type="entry name" value="T6SS_FHA_C"/>
</dbReference>
<name>A0A4Y8ZQ70_9SPHN</name>
<keyword evidence="3" id="KW-1185">Reference proteome</keyword>
<dbReference type="RefSeq" id="WP_135087808.1">
    <property type="nucleotide sequence ID" value="NZ_SPDV01000028.1"/>
</dbReference>
<feature type="domain" description="FHA" evidence="1">
    <location>
        <begin position="28"/>
        <end position="76"/>
    </location>
</feature>
<dbReference type="CDD" id="cd00060">
    <property type="entry name" value="FHA"/>
    <property type="match status" value="1"/>
</dbReference>
<evidence type="ECO:0000259" key="1">
    <source>
        <dbReference type="PROSITE" id="PS50006"/>
    </source>
</evidence>
<dbReference type="SMART" id="SM00240">
    <property type="entry name" value="FHA"/>
    <property type="match status" value="1"/>
</dbReference>
<dbReference type="InterPro" id="IPR008984">
    <property type="entry name" value="SMAD_FHA_dom_sf"/>
</dbReference>
<comment type="caution">
    <text evidence="2">The sequence shown here is derived from an EMBL/GenBank/DDBJ whole genome shotgun (WGS) entry which is preliminary data.</text>
</comment>
<dbReference type="InterPro" id="IPR050923">
    <property type="entry name" value="Cell_Proc_Reg/RNA_Proc"/>
</dbReference>
<dbReference type="Pfam" id="PF20232">
    <property type="entry name" value="T6SS_FHA_C"/>
    <property type="match status" value="1"/>
</dbReference>
<dbReference type="SUPFAM" id="SSF49879">
    <property type="entry name" value="SMAD/FHA domain"/>
    <property type="match status" value="1"/>
</dbReference>
<dbReference type="PROSITE" id="PS50006">
    <property type="entry name" value="FHA_DOMAIN"/>
    <property type="match status" value="1"/>
</dbReference>
<dbReference type="Proteomes" id="UP000298213">
    <property type="component" value="Unassembled WGS sequence"/>
</dbReference>
<evidence type="ECO:0000313" key="3">
    <source>
        <dbReference type="Proteomes" id="UP000298213"/>
    </source>
</evidence>
<sequence length="307" mass="31250">MAVILTPRGAGNAAMPLPAPLRRSTGRIVIGRDAAADLVIPDALVSARHCTLVGNGPAWQVQDSSTNGTTLNGQRIPGTAALQHGDVLGIGLVEIAVAIDTGADTQPSVPPGATTGINLQDWGRGSAAARAPAASAAPPAQATGAVTLLLRAAGIDRGAIQADDEAILAAAGSALRATTTGLAAMLADRRKARRELRLPAEPPSANPLKTGEAAPLEALLSAPPSAAAEMAADACRELDRHQRATLQAMQDAFSAALDQFAPEAIKLRARDDAAAWRAYEKAFAGADGFVDVFAAALAGAYDRLSKE</sequence>
<accession>A0A4Y8ZQ70</accession>
<dbReference type="InterPro" id="IPR000253">
    <property type="entry name" value="FHA_dom"/>
</dbReference>
<dbReference type="AlphaFoldDB" id="A0A4Y8ZQ70"/>
<dbReference type="PANTHER" id="PTHR23308">
    <property type="entry name" value="NUCLEAR INHIBITOR OF PROTEIN PHOSPHATASE-1"/>
    <property type="match status" value="1"/>
</dbReference>
<dbReference type="OrthoDB" id="273564at2"/>
<proteinExistence type="predicted"/>
<protein>
    <submittedName>
        <fullName evidence="2">FHA domain-containing protein</fullName>
    </submittedName>
</protein>
<dbReference type="Gene3D" id="2.60.200.20">
    <property type="match status" value="1"/>
</dbReference>
<organism evidence="2 3">
    <name type="scientific">Sphingomonas parva</name>
    <dbReference type="NCBI Taxonomy" id="2555898"/>
    <lineage>
        <taxon>Bacteria</taxon>
        <taxon>Pseudomonadati</taxon>
        <taxon>Pseudomonadota</taxon>
        <taxon>Alphaproteobacteria</taxon>
        <taxon>Sphingomonadales</taxon>
        <taxon>Sphingomonadaceae</taxon>
        <taxon>Sphingomonas</taxon>
    </lineage>
</organism>
<gene>
    <name evidence="2" type="ORF">E2493_13915</name>
</gene>
<dbReference type="Pfam" id="PF00498">
    <property type="entry name" value="FHA"/>
    <property type="match status" value="1"/>
</dbReference>
<dbReference type="EMBL" id="SPDV01000028">
    <property type="protein sequence ID" value="TFI57617.1"/>
    <property type="molecule type" value="Genomic_DNA"/>
</dbReference>
<reference evidence="2 3" key="1">
    <citation type="submission" date="2019-03" db="EMBL/GenBank/DDBJ databases">
        <title>Genome sequence of Sphingomonas sp. 17J27-24.</title>
        <authorList>
            <person name="Kim M."/>
            <person name="Maeng S."/>
            <person name="Sathiyaraj S."/>
        </authorList>
    </citation>
    <scope>NUCLEOTIDE SEQUENCE [LARGE SCALE GENOMIC DNA]</scope>
    <source>
        <strain evidence="2 3">17J27-24</strain>
    </source>
</reference>
<evidence type="ECO:0000313" key="2">
    <source>
        <dbReference type="EMBL" id="TFI57617.1"/>
    </source>
</evidence>